<reference evidence="1" key="2">
    <citation type="submission" date="2022-10" db="EMBL/GenBank/DDBJ databases">
        <authorList>
            <person name="Aronson H.S."/>
        </authorList>
    </citation>
    <scope>NUCLEOTIDE SEQUENCE</scope>
    <source>
        <strain evidence="1">RS19-109</strain>
    </source>
</reference>
<accession>A0A9X4MFG4</accession>
<sequence>METEMATPRRVPQKGQARIRCPHCGNDTDFFEIADGVVLTTRYQQNDDGSFTQEGDESQVLGEIKFFCGECNQDLSEYHNHFLEMLF</sequence>
<reference evidence="1" key="1">
    <citation type="journal article" date="2022" name="bioRxiv">
        <title>Thiovibrio frasassiensisgen. nov., sp. nov., an autotrophic, elemental sulfur disproportionating bacterium isolated from sulfidic karst sediment, and proposal of Thiovibrionaceae fam. nov.</title>
        <authorList>
            <person name="Aronson H."/>
            <person name="Thomas C."/>
            <person name="Bhattacharyya M."/>
            <person name="Eckstein S."/>
            <person name="Jensen S."/>
            <person name="Barco R."/>
            <person name="Macalady J."/>
            <person name="Amend J."/>
        </authorList>
    </citation>
    <scope>NUCLEOTIDE SEQUENCE</scope>
    <source>
        <strain evidence="1">RS19-109</strain>
    </source>
</reference>
<organism evidence="1 2">
    <name type="scientific">Thiovibrio frasassiensis</name>
    <dbReference type="NCBI Taxonomy" id="2984131"/>
    <lineage>
        <taxon>Bacteria</taxon>
        <taxon>Pseudomonadati</taxon>
        <taxon>Thermodesulfobacteriota</taxon>
        <taxon>Desulfobulbia</taxon>
        <taxon>Desulfobulbales</taxon>
        <taxon>Thiovibrionaceae</taxon>
        <taxon>Thiovibrio</taxon>
    </lineage>
</organism>
<proteinExistence type="predicted"/>
<comment type="caution">
    <text evidence="1">The sequence shown here is derived from an EMBL/GenBank/DDBJ whole genome shotgun (WGS) entry which is preliminary data.</text>
</comment>
<name>A0A9X4MFG4_9BACT</name>
<protein>
    <submittedName>
        <fullName evidence="1">Uncharacterized protein</fullName>
    </submittedName>
</protein>
<gene>
    <name evidence="1" type="ORF">OLX77_04005</name>
</gene>
<evidence type="ECO:0000313" key="1">
    <source>
        <dbReference type="EMBL" id="MDG4475323.1"/>
    </source>
</evidence>
<dbReference type="Proteomes" id="UP001154240">
    <property type="component" value="Unassembled WGS sequence"/>
</dbReference>
<evidence type="ECO:0000313" key="2">
    <source>
        <dbReference type="Proteomes" id="UP001154240"/>
    </source>
</evidence>
<dbReference type="EMBL" id="JAPHEH010000001">
    <property type="protein sequence ID" value="MDG4475323.1"/>
    <property type="molecule type" value="Genomic_DNA"/>
</dbReference>
<keyword evidence="2" id="KW-1185">Reference proteome</keyword>
<dbReference type="RefSeq" id="WP_307632297.1">
    <property type="nucleotide sequence ID" value="NZ_JAPHEH010000001.1"/>
</dbReference>
<dbReference type="AlphaFoldDB" id="A0A9X4MFG4"/>